<dbReference type="InterPro" id="IPR036413">
    <property type="entry name" value="YaeB-like_sf"/>
</dbReference>
<dbReference type="CDD" id="cd09281">
    <property type="entry name" value="UPF0066"/>
    <property type="match status" value="1"/>
</dbReference>
<protein>
    <submittedName>
        <fullName evidence="4">UPF0066 protein RcsF</fullName>
    </submittedName>
</protein>
<dbReference type="InterPro" id="IPR023370">
    <property type="entry name" value="TrmO-like_N"/>
</dbReference>
<evidence type="ECO:0000256" key="2">
    <source>
        <dbReference type="ARBA" id="ARBA00033753"/>
    </source>
</evidence>
<organism evidence="4 5">
    <name type="scientific">Parachlamydia acanthamoebae</name>
    <dbReference type="NCBI Taxonomy" id="83552"/>
    <lineage>
        <taxon>Bacteria</taxon>
        <taxon>Pseudomonadati</taxon>
        <taxon>Chlamydiota</taxon>
        <taxon>Chlamydiia</taxon>
        <taxon>Parachlamydiales</taxon>
        <taxon>Parachlamydiaceae</taxon>
        <taxon>Parachlamydia</taxon>
    </lineage>
</organism>
<feature type="domain" description="TsaA-like" evidence="3">
    <location>
        <begin position="7"/>
        <end position="139"/>
    </location>
</feature>
<dbReference type="PROSITE" id="PS51668">
    <property type="entry name" value="TSAA_2"/>
    <property type="match status" value="1"/>
</dbReference>
<dbReference type="Pfam" id="PF01980">
    <property type="entry name" value="TrmO_N"/>
    <property type="match status" value="1"/>
</dbReference>
<dbReference type="InterPro" id="IPR036414">
    <property type="entry name" value="YaeB_N_sf"/>
</dbReference>
<proteinExistence type="inferred from homology"/>
<accession>A0A0C1C9E5</accession>
<keyword evidence="1" id="KW-0949">S-adenosyl-L-methionine</keyword>
<evidence type="ECO:0000313" key="4">
    <source>
        <dbReference type="EMBL" id="KIA77615.1"/>
    </source>
</evidence>
<evidence type="ECO:0000313" key="5">
    <source>
        <dbReference type="Proteomes" id="UP000031307"/>
    </source>
</evidence>
<dbReference type="AlphaFoldDB" id="A0A0C1C9E5"/>
<reference evidence="4 5" key="1">
    <citation type="journal article" date="2014" name="Mol. Biol. Evol.">
        <title>Massive expansion of Ubiquitination-related gene families within the Chlamydiae.</title>
        <authorList>
            <person name="Domman D."/>
            <person name="Collingro A."/>
            <person name="Lagkouvardos I."/>
            <person name="Gehre L."/>
            <person name="Weinmaier T."/>
            <person name="Rattei T."/>
            <person name="Subtil A."/>
            <person name="Horn M."/>
        </authorList>
    </citation>
    <scope>NUCLEOTIDE SEQUENCE [LARGE SCALE GENOMIC DNA]</scope>
    <source>
        <strain evidence="4 5">OEW1</strain>
    </source>
</reference>
<dbReference type="Proteomes" id="UP000031307">
    <property type="component" value="Unassembled WGS sequence"/>
</dbReference>
<dbReference type="PANTHER" id="PTHR12818:SF0">
    <property type="entry name" value="TRNA (ADENINE(37)-N6)-METHYLTRANSFERASE"/>
    <property type="match status" value="1"/>
</dbReference>
<dbReference type="SUPFAM" id="SSF118196">
    <property type="entry name" value="YaeB-like"/>
    <property type="match status" value="1"/>
</dbReference>
<gene>
    <name evidence="4" type="primary">rcsF</name>
    <name evidence="4" type="ORF">DB43_GD00460</name>
</gene>
<sequence length="261" mass="30411">MPEFSPFKPIGYFFSSQNEKYMVPRQAELDSLSGYVLLEPDHNFEQALEDLDGFERVWLIYWFHLNQTWKPKVNTPRGGQKRGVFATRSPHRPNPIGLSCVELLSVQGRKMMIAKSDLINGTPILDIKPYICYADAFANIRQGWIGDSRSPENRFLIKWAPLATEQAMFITKETSFDLKNAIEPRLANNPYPFPNHRITKITDNQFILACKTWRIHYTLSDYEILIDSIHSGYDSETLAGHKTSRWNDVDIHRQFMQIFYE</sequence>
<dbReference type="PROSITE" id="PS01318">
    <property type="entry name" value="TSAA_1"/>
    <property type="match status" value="1"/>
</dbReference>
<comment type="caution">
    <text evidence="4">The sequence shown here is derived from an EMBL/GenBank/DDBJ whole genome shotgun (WGS) entry which is preliminary data.</text>
</comment>
<dbReference type="PANTHER" id="PTHR12818">
    <property type="entry name" value="TRNA (ADENINE(37)-N6)-METHYLTRANSFERASE"/>
    <property type="match status" value="1"/>
</dbReference>
<dbReference type="OMA" id="IAYRTWR"/>
<dbReference type="EMBL" id="JSAM01000073">
    <property type="protein sequence ID" value="KIA77615.1"/>
    <property type="molecule type" value="Genomic_DNA"/>
</dbReference>
<name>A0A0C1C9E5_9BACT</name>
<evidence type="ECO:0000259" key="3">
    <source>
        <dbReference type="PROSITE" id="PS51668"/>
    </source>
</evidence>
<dbReference type="PATRIC" id="fig|83552.4.peg.1255"/>
<dbReference type="NCBIfam" id="TIGR00104">
    <property type="entry name" value="tRNA_TsaA"/>
    <property type="match status" value="1"/>
</dbReference>
<dbReference type="InterPro" id="IPR040372">
    <property type="entry name" value="YaeB-like"/>
</dbReference>
<comment type="similarity">
    <text evidence="2">Belongs to the tRNA methyltransferase O family.</text>
</comment>
<dbReference type="Gene3D" id="2.40.30.70">
    <property type="entry name" value="YaeB-like"/>
    <property type="match status" value="1"/>
</dbReference>
<dbReference type="InterPro" id="IPR023368">
    <property type="entry name" value="UPF0066_cons_site"/>
</dbReference>
<dbReference type="RefSeq" id="WP_006341095.1">
    <property type="nucleotide sequence ID" value="NZ_JASBUT010000006.1"/>
</dbReference>
<evidence type="ECO:0000256" key="1">
    <source>
        <dbReference type="ARBA" id="ARBA00022691"/>
    </source>
</evidence>